<dbReference type="RefSeq" id="WP_170077306.1">
    <property type="nucleotide sequence ID" value="NZ_JABAFA010000009.1"/>
</dbReference>
<organism evidence="6 7">
    <name type="scientific">Selenomonas bovis</name>
    <dbReference type="NCBI Taxonomy" id="416586"/>
    <lineage>
        <taxon>Bacteria</taxon>
        <taxon>Bacillati</taxon>
        <taxon>Bacillota</taxon>
        <taxon>Negativicutes</taxon>
        <taxon>Selenomonadales</taxon>
        <taxon>Selenomonadaceae</taxon>
        <taxon>Selenomonas</taxon>
    </lineage>
</organism>
<evidence type="ECO:0000256" key="3">
    <source>
        <dbReference type="ARBA" id="ARBA00023143"/>
    </source>
</evidence>
<keyword evidence="7" id="KW-1185">Reference proteome</keyword>
<dbReference type="Pfam" id="PF00700">
    <property type="entry name" value="Flagellin_C"/>
    <property type="match status" value="1"/>
</dbReference>
<dbReference type="Pfam" id="PF00669">
    <property type="entry name" value="Flagellin_N"/>
    <property type="match status" value="1"/>
</dbReference>
<reference evidence="6 7" key="1">
    <citation type="submission" date="2020-04" db="EMBL/GenBank/DDBJ databases">
        <authorList>
            <person name="Hitch T.C.A."/>
            <person name="Wylensek D."/>
            <person name="Clavel T."/>
        </authorList>
    </citation>
    <scope>NUCLEOTIDE SEQUENCE [LARGE SCALE GENOMIC DNA]</scope>
    <source>
        <strain evidence="6 7">PG-130-P53-12</strain>
    </source>
</reference>
<evidence type="ECO:0000259" key="5">
    <source>
        <dbReference type="Pfam" id="PF00700"/>
    </source>
</evidence>
<comment type="similarity">
    <text evidence="2">Belongs to the bacterial flagellin family.</text>
</comment>
<dbReference type="Gene3D" id="1.20.1330.10">
    <property type="entry name" value="f41 fragment of flagellin, N-terminal domain"/>
    <property type="match status" value="1"/>
</dbReference>
<dbReference type="PANTHER" id="PTHR42792">
    <property type="entry name" value="FLAGELLIN"/>
    <property type="match status" value="1"/>
</dbReference>
<dbReference type="SUPFAM" id="SSF64518">
    <property type="entry name" value="Phase 1 flagellin"/>
    <property type="match status" value="1"/>
</dbReference>
<dbReference type="GO" id="GO:0009424">
    <property type="term" value="C:bacterial-type flagellum hook"/>
    <property type="evidence" value="ECO:0007669"/>
    <property type="project" value="InterPro"/>
</dbReference>
<evidence type="ECO:0000313" key="7">
    <source>
        <dbReference type="Proteomes" id="UP000543804"/>
    </source>
</evidence>
<keyword evidence="3" id="KW-0975">Bacterial flagellum</keyword>
<sequence>MAIRVSSNQMVYNYKKQLNDANNRKDKLMEQGDGSKLHRPSDDSVAYTKYLRYDTSQQENEQYQENVSTGISWMKASDSALVSMTDIQTTFKEKTVAAANGDKTNEDMAAIGKEMEAEIQELVSLGNTQQGDRYIFAGQKDTTQPFSLSEKEVKRGLAKTLSEKASNYFSGTNGAEDMGTVKQMLTLTGTTGTGADAKTETYYLNTKDGYIYTKDFVENGYQQKIAQNANAKVDPTKDAVGLLDGWTGSKDVSEYFKNTGEIIKTPQTDMKATNVGTGNVAGVKFTFATVEQKIATYQGDNKHISMTKKNGTTEPTSDTVNVTGPEIWGTDIFDDASSGNAPSGTAMLNEMLTVQKQVTSADFSWLSDDGQTISDQAHATTVTTETKLGARQQLYNSVATMLDNQNVLIKQDVTDVSAVDVAALATKLMEEQTVYNMSLALGARILPQSLADYLS</sequence>
<dbReference type="InterPro" id="IPR013384">
    <property type="entry name" value="Flagell_FlgL"/>
</dbReference>
<dbReference type="Proteomes" id="UP000543804">
    <property type="component" value="Unassembled WGS sequence"/>
</dbReference>
<gene>
    <name evidence="6" type="primary">flgL</name>
    <name evidence="6" type="ORF">HF878_04355</name>
</gene>
<evidence type="ECO:0000256" key="1">
    <source>
        <dbReference type="ARBA" id="ARBA00004365"/>
    </source>
</evidence>
<dbReference type="InterPro" id="IPR001492">
    <property type="entry name" value="Flagellin"/>
</dbReference>
<dbReference type="InterPro" id="IPR001029">
    <property type="entry name" value="Flagellin_N"/>
</dbReference>
<comment type="subcellular location">
    <subcellularLocation>
        <location evidence="1">Bacterial flagellum</location>
    </subcellularLocation>
</comment>
<keyword evidence="6" id="KW-0969">Cilium</keyword>
<name>A0A848BBR6_9FIRM</name>
<keyword evidence="6" id="KW-0966">Cell projection</keyword>
<comment type="caution">
    <text evidence="6">The sequence shown here is derived from an EMBL/GenBank/DDBJ whole genome shotgun (WGS) entry which is preliminary data.</text>
</comment>
<dbReference type="GO" id="GO:0071973">
    <property type="term" value="P:bacterial-type flagellum-dependent cell motility"/>
    <property type="evidence" value="ECO:0007669"/>
    <property type="project" value="InterPro"/>
</dbReference>
<dbReference type="PANTHER" id="PTHR42792:SF1">
    <property type="entry name" value="FLAGELLAR HOOK-ASSOCIATED PROTEIN 3"/>
    <property type="match status" value="1"/>
</dbReference>
<proteinExistence type="inferred from homology"/>
<evidence type="ECO:0000259" key="4">
    <source>
        <dbReference type="Pfam" id="PF00669"/>
    </source>
</evidence>
<dbReference type="GO" id="GO:0005198">
    <property type="term" value="F:structural molecule activity"/>
    <property type="evidence" value="ECO:0007669"/>
    <property type="project" value="InterPro"/>
</dbReference>
<keyword evidence="6" id="KW-0282">Flagellum</keyword>
<protein>
    <submittedName>
        <fullName evidence="6">Flagellar hook-associated protein FlgL</fullName>
    </submittedName>
</protein>
<dbReference type="NCBIfam" id="TIGR02550">
    <property type="entry name" value="flagell_flgL"/>
    <property type="match status" value="1"/>
</dbReference>
<evidence type="ECO:0000313" key="6">
    <source>
        <dbReference type="EMBL" id="NMD98717.1"/>
    </source>
</evidence>
<dbReference type="AlphaFoldDB" id="A0A848BBR6"/>
<feature type="domain" description="Flagellin C-terminal" evidence="5">
    <location>
        <begin position="374"/>
        <end position="454"/>
    </location>
</feature>
<dbReference type="EMBL" id="JABAFA010000009">
    <property type="protein sequence ID" value="NMD98717.1"/>
    <property type="molecule type" value="Genomic_DNA"/>
</dbReference>
<accession>A0A848BBR6</accession>
<dbReference type="InterPro" id="IPR046358">
    <property type="entry name" value="Flagellin_C"/>
</dbReference>
<feature type="domain" description="Flagellin N-terminal" evidence="4">
    <location>
        <begin position="5"/>
        <end position="140"/>
    </location>
</feature>
<evidence type="ECO:0000256" key="2">
    <source>
        <dbReference type="ARBA" id="ARBA00005709"/>
    </source>
</evidence>